<evidence type="ECO:0000313" key="1">
    <source>
        <dbReference type="EMBL" id="CAM9893454.1"/>
    </source>
</evidence>
<reference evidence="1" key="2">
    <citation type="submission" date="2025-03" db="EMBL/GenBank/DDBJ databases">
        <authorList>
            <consortium name="ELIXIR-Norway"/>
            <consortium name="Elixir Norway"/>
        </authorList>
    </citation>
    <scope>NUCLEOTIDE SEQUENCE</scope>
</reference>
<sequence>MEPTRGGGAEHRTVSELGRTPGPCLPGRFEDPSTNVLKKLGYGDVKGPKTYRAAVLGEKKWKEISDTSVRIPAVALTCTVRLPSSPCSGPLLGLRPGLSLLLGHPNHSAHRLEAPDLGLPKDSDLELTSKLAHGP</sequence>
<organism evidence="1 2">
    <name type="scientific">Rangifer tarandus platyrhynchus</name>
    <name type="common">Svalbard reindeer</name>
    <dbReference type="NCBI Taxonomy" id="3082113"/>
    <lineage>
        <taxon>Eukaryota</taxon>
        <taxon>Metazoa</taxon>
        <taxon>Chordata</taxon>
        <taxon>Craniata</taxon>
        <taxon>Vertebrata</taxon>
        <taxon>Euteleostomi</taxon>
        <taxon>Mammalia</taxon>
        <taxon>Eutheria</taxon>
        <taxon>Laurasiatheria</taxon>
        <taxon>Artiodactyla</taxon>
        <taxon>Ruminantia</taxon>
        <taxon>Pecora</taxon>
        <taxon>Cervidae</taxon>
        <taxon>Odocoileinae</taxon>
        <taxon>Rangifer</taxon>
    </lineage>
</organism>
<reference evidence="1" key="1">
    <citation type="submission" date="2023-05" db="EMBL/GenBank/DDBJ databases">
        <authorList>
            <consortium name="ELIXIR-Norway"/>
        </authorList>
    </citation>
    <scope>NUCLEOTIDE SEQUENCE</scope>
</reference>
<name>A0AC59YQ09_RANTA</name>
<gene>
    <name evidence="1" type="ORF">MRATA1EN22A_LOCUS8971</name>
</gene>
<evidence type="ECO:0000313" key="2">
    <source>
        <dbReference type="Proteomes" id="UP001162501"/>
    </source>
</evidence>
<proteinExistence type="predicted"/>
<dbReference type="Proteomes" id="UP001162501">
    <property type="component" value="Chromosome 2"/>
</dbReference>
<protein>
    <submittedName>
        <fullName evidence="1">Uncharacterized protein</fullName>
    </submittedName>
</protein>
<dbReference type="EMBL" id="OX596086">
    <property type="protein sequence ID" value="CAM9893454.1"/>
    <property type="molecule type" value="Genomic_DNA"/>
</dbReference>
<accession>A0AC59YQ09</accession>